<dbReference type="Pfam" id="PF05954">
    <property type="entry name" value="Phage_GPD"/>
    <property type="match status" value="1"/>
</dbReference>
<dbReference type="InterPro" id="IPR018769">
    <property type="entry name" value="VgrG2_DUF2345"/>
</dbReference>
<dbReference type="Pfam" id="PF04717">
    <property type="entry name" value="Phage_base_V"/>
    <property type="match status" value="1"/>
</dbReference>
<protein>
    <submittedName>
        <fullName evidence="6">Type VI secretion system Vgr family protein</fullName>
    </submittedName>
</protein>
<dbReference type="Gene3D" id="2.30.110.50">
    <property type="match status" value="1"/>
</dbReference>
<dbReference type="Gene3D" id="2.40.50.230">
    <property type="entry name" value="Gp5 N-terminal domain"/>
    <property type="match status" value="1"/>
</dbReference>
<dbReference type="Gene3D" id="3.55.50.10">
    <property type="entry name" value="Baseplate protein-like domains"/>
    <property type="match status" value="1"/>
</dbReference>
<evidence type="ECO:0000313" key="6">
    <source>
        <dbReference type="EMBL" id="MFC3552417.1"/>
    </source>
</evidence>
<feature type="domain" description="Putative type VI secretion system Rhs element associated Vgr" evidence="5">
    <location>
        <begin position="781"/>
        <end position="887"/>
    </location>
</feature>
<evidence type="ECO:0000259" key="3">
    <source>
        <dbReference type="Pfam" id="PF04717"/>
    </source>
</evidence>
<dbReference type="InterPro" id="IPR006531">
    <property type="entry name" value="Gp5/Vgr_OB"/>
</dbReference>
<comment type="caution">
    <text evidence="6">The sequence shown here is derived from an EMBL/GenBank/DDBJ whole genome shotgun (WGS) entry which is preliminary data.</text>
</comment>
<feature type="domain" description="Gp5/Type VI secretion system Vgr protein OB-fold" evidence="3">
    <location>
        <begin position="706"/>
        <end position="754"/>
    </location>
</feature>
<dbReference type="InterPro" id="IPR017847">
    <property type="entry name" value="T6SS_RhsGE_Vgr_subset"/>
</dbReference>
<dbReference type="InterPro" id="IPR037026">
    <property type="entry name" value="Vgr_OB-fold_dom_sf"/>
</dbReference>
<dbReference type="Gene3D" id="4.10.220.110">
    <property type="match status" value="1"/>
</dbReference>
<sequence length="1108" mass="114756">MADPYSPFTLGDAAASAVAADPDLAAFGPTSALADELLRMARGGGDTSALADELIAMARTTLPEVSRASEVAQVMEAAITTEDLLGKLATVAPMAAGVLQALHRGADGADVAAQLAPSALAAMGQGGTLPASLSAVAAPAVSAIAGSTALGATWAGPAATATATDAVTGAAGDLGLAGTAVPTSLSDFATGKLNAAAGVPDLGTSFGAGFADTPGTDSLAGSIHGQPTGFASAAQGRTPDFTAPQLRAPILRDAAPTTLSRAASQLLATLSGQPRLLEIDTALPGGPLSDTFLVERFEGSEAVCAPFKFEIDCLSLSAFLDTHALLGQPIDLRLRQADESQRHWHGLCTAVAPLGSDGGYARYRLTMEPWTALLALRRNALIFQDLDVHGVLERVFADYPQAAWRFDVAQSLPKRAITTQYRESDWDFVVRLLAEAGLAWRFEHAQGEASDDATHTLVVFDRRAEPPTATPASLRFHRNNATESLDAITHFTQQRQAVPDAVATASWQAEQVEAFSASADAAPAGPHLPRREVYTVPRAGRFAQRDHAQQAAELHLDALRLPQHLHAGAGSGRGLQAGAAFTLSQHPDLDGQRFVPVAVEHVAANNLGTGILALLDDAGLEHGSYRNRFLAVPAATALVPLARPKPLAPGAQTARVVGLPDAANTASRDHQVRIQFAWQRGTAPHTGGLDDAGSSSHPDGHAPGDHTSGTWVRVAEWLAGPNWGSHALPRIGAEVLVEFLHADIDQPVVSGQLFNGDVAPPFALSDASNHLGTLSGLHTQSLDGSGTQQWLVDDAPGQLRQRLHTSLADSRLELGYLIDHHNGLRGALRGQGFDLATLGWANLQAGQGVLLSASARANAASTQFDVAEAVVQLRGAEQTAQALSDAAGQHRVMALAANAGQTALIAALDVEHDGRYTGPVNGQAATKPSGGSRNGGTPVERFARPLLFVESPDRIAAATAASALAYAGANLHLTVQNDAHLVAGQTVAAVSGGPAAVFAQRGPIRTIAAHGPVSLQAHAGPLELLADQSVTVTATDERIDVLAQQKIVLQAGQTQVTLEGGDITFACPGEFTVKAAQQPFRGGASNAADLSLLPQGQVMAKRKYPFSR</sequence>
<dbReference type="SUPFAM" id="SSF69279">
    <property type="entry name" value="Phage tail proteins"/>
    <property type="match status" value="2"/>
</dbReference>
<dbReference type="InterPro" id="IPR028244">
    <property type="entry name" value="T6SS_Rhs_Vgr_dom"/>
</dbReference>
<evidence type="ECO:0000259" key="4">
    <source>
        <dbReference type="Pfam" id="PF10106"/>
    </source>
</evidence>
<feature type="domain" description="DUF2345" evidence="4">
    <location>
        <begin position="936"/>
        <end position="1084"/>
    </location>
</feature>
<dbReference type="NCBIfam" id="TIGR03361">
    <property type="entry name" value="VI_Rhs_Vgr"/>
    <property type="match status" value="1"/>
</dbReference>
<dbReference type="Pfam" id="PF10106">
    <property type="entry name" value="DUF2345"/>
    <property type="match status" value="1"/>
</dbReference>
<comment type="similarity">
    <text evidence="1">Belongs to the VgrG protein family.</text>
</comment>
<evidence type="ECO:0000256" key="1">
    <source>
        <dbReference type="ARBA" id="ARBA00005558"/>
    </source>
</evidence>
<feature type="region of interest" description="Disordered" evidence="2">
    <location>
        <begin position="683"/>
        <end position="708"/>
    </location>
</feature>
<evidence type="ECO:0000313" key="7">
    <source>
        <dbReference type="Proteomes" id="UP001595740"/>
    </source>
</evidence>
<gene>
    <name evidence="6" type="ORF">ACFOLC_15540</name>
</gene>
<dbReference type="InterPro" id="IPR006533">
    <property type="entry name" value="T6SS_Vgr_RhsGE"/>
</dbReference>
<evidence type="ECO:0000259" key="5">
    <source>
        <dbReference type="Pfam" id="PF13296"/>
    </source>
</evidence>
<dbReference type="RefSeq" id="WP_386760178.1">
    <property type="nucleotide sequence ID" value="NZ_JBHRXK010000012.1"/>
</dbReference>
<dbReference type="Proteomes" id="UP001595740">
    <property type="component" value="Unassembled WGS sequence"/>
</dbReference>
<dbReference type="SUPFAM" id="SSF69349">
    <property type="entry name" value="Phage fibre proteins"/>
    <property type="match status" value="2"/>
</dbReference>
<keyword evidence="7" id="KW-1185">Reference proteome</keyword>
<dbReference type="NCBIfam" id="TIGR01646">
    <property type="entry name" value="vgr_GE"/>
    <property type="match status" value="1"/>
</dbReference>
<organism evidence="6 7">
    <name type="scientific">Lysobacter cavernae</name>
    <dbReference type="NCBI Taxonomy" id="1685901"/>
    <lineage>
        <taxon>Bacteria</taxon>
        <taxon>Pseudomonadati</taxon>
        <taxon>Pseudomonadota</taxon>
        <taxon>Gammaproteobacteria</taxon>
        <taxon>Lysobacterales</taxon>
        <taxon>Lysobacteraceae</taxon>
        <taxon>Lysobacter</taxon>
    </lineage>
</organism>
<evidence type="ECO:0000256" key="2">
    <source>
        <dbReference type="SAM" id="MobiDB-lite"/>
    </source>
</evidence>
<dbReference type="Pfam" id="PF13296">
    <property type="entry name" value="T6SS_Vgr"/>
    <property type="match status" value="1"/>
</dbReference>
<reference evidence="7" key="1">
    <citation type="journal article" date="2019" name="Int. J. Syst. Evol. Microbiol.">
        <title>The Global Catalogue of Microorganisms (GCM) 10K type strain sequencing project: providing services to taxonomists for standard genome sequencing and annotation.</title>
        <authorList>
            <consortium name="The Broad Institute Genomics Platform"/>
            <consortium name="The Broad Institute Genome Sequencing Center for Infectious Disease"/>
            <person name="Wu L."/>
            <person name="Ma J."/>
        </authorList>
    </citation>
    <scope>NUCLEOTIDE SEQUENCE [LARGE SCALE GENOMIC DNA]</scope>
    <source>
        <strain evidence="7">KCTC 42875</strain>
    </source>
</reference>
<dbReference type="SUPFAM" id="SSF69255">
    <property type="entry name" value="gp5 N-terminal domain-like"/>
    <property type="match status" value="1"/>
</dbReference>
<dbReference type="EMBL" id="JBHRXK010000012">
    <property type="protein sequence ID" value="MFC3552417.1"/>
    <property type="molecule type" value="Genomic_DNA"/>
</dbReference>
<proteinExistence type="inferred from homology"/>
<accession>A0ABV7RUM7</accession>
<name>A0ABV7RUM7_9GAMM</name>